<name>A0A8T0F8U3_ARGBR</name>
<sequence>MECYKIDRSEWNQQTVISMKKTLLEHLIYIYDTEEDLYQLSRSDGAILYVAFNGSYGCLGAVLANIRFHLIYAEYAVKTVLEMITTRDTIADAAESEQYPCTKEEMNRIEEKFLRTKGRMECLMSLVEQIFWEYIKEELGL</sequence>
<reference evidence="1" key="1">
    <citation type="journal article" date="2020" name="bioRxiv">
        <title>Chromosome-level reference genome of the European wasp spider Argiope bruennichi: a resource for studies on range expansion and evolutionary adaptation.</title>
        <authorList>
            <person name="Sheffer M.M."/>
            <person name="Hoppe A."/>
            <person name="Krehenwinkel H."/>
            <person name="Uhl G."/>
            <person name="Kuss A.W."/>
            <person name="Jensen L."/>
            <person name="Jensen C."/>
            <person name="Gillespie R.G."/>
            <person name="Hoff K.J."/>
            <person name="Prost S."/>
        </authorList>
    </citation>
    <scope>NUCLEOTIDE SEQUENCE</scope>
</reference>
<comment type="caution">
    <text evidence="1">The sequence shown here is derived from an EMBL/GenBank/DDBJ whole genome shotgun (WGS) entry which is preliminary data.</text>
</comment>
<keyword evidence="2" id="KW-1185">Reference proteome</keyword>
<gene>
    <name evidence="1" type="ORF">HNY73_011323</name>
</gene>
<proteinExistence type="predicted"/>
<reference evidence="1" key="2">
    <citation type="submission" date="2020-06" db="EMBL/GenBank/DDBJ databases">
        <authorList>
            <person name="Sheffer M."/>
        </authorList>
    </citation>
    <scope>NUCLEOTIDE SEQUENCE</scope>
</reference>
<organism evidence="1 2">
    <name type="scientific">Argiope bruennichi</name>
    <name type="common">Wasp spider</name>
    <name type="synonym">Aranea bruennichi</name>
    <dbReference type="NCBI Taxonomy" id="94029"/>
    <lineage>
        <taxon>Eukaryota</taxon>
        <taxon>Metazoa</taxon>
        <taxon>Ecdysozoa</taxon>
        <taxon>Arthropoda</taxon>
        <taxon>Chelicerata</taxon>
        <taxon>Arachnida</taxon>
        <taxon>Araneae</taxon>
        <taxon>Araneomorphae</taxon>
        <taxon>Entelegynae</taxon>
        <taxon>Araneoidea</taxon>
        <taxon>Araneidae</taxon>
        <taxon>Argiope</taxon>
    </lineage>
</organism>
<dbReference type="EMBL" id="JABXBU010000030">
    <property type="protein sequence ID" value="KAF8785820.1"/>
    <property type="molecule type" value="Genomic_DNA"/>
</dbReference>
<protein>
    <submittedName>
        <fullName evidence="1">Uncharacterized protein</fullName>
    </submittedName>
</protein>
<accession>A0A8T0F8U3</accession>
<dbReference type="AlphaFoldDB" id="A0A8T0F8U3"/>
<evidence type="ECO:0000313" key="2">
    <source>
        <dbReference type="Proteomes" id="UP000807504"/>
    </source>
</evidence>
<dbReference type="Proteomes" id="UP000807504">
    <property type="component" value="Unassembled WGS sequence"/>
</dbReference>
<evidence type="ECO:0000313" key="1">
    <source>
        <dbReference type="EMBL" id="KAF8785820.1"/>
    </source>
</evidence>